<feature type="signal peptide" evidence="2">
    <location>
        <begin position="1"/>
        <end position="19"/>
    </location>
</feature>
<evidence type="ECO:0000256" key="2">
    <source>
        <dbReference type="SAM" id="SignalP"/>
    </source>
</evidence>
<keyword evidence="4" id="KW-1185">Reference proteome</keyword>
<reference evidence="3 4" key="1">
    <citation type="journal article" date="2013" name="BMC Genomics">
        <title>Genomics-driven discovery of the pneumocandin biosynthetic gene cluster in the fungus Glarea lozoyensis.</title>
        <authorList>
            <person name="Chen L."/>
            <person name="Yue Q."/>
            <person name="Zhang X."/>
            <person name="Xiang M."/>
            <person name="Wang C."/>
            <person name="Li S."/>
            <person name="Che Y."/>
            <person name="Ortiz-Lopez F.J."/>
            <person name="Bills G.F."/>
            <person name="Liu X."/>
            <person name="An Z."/>
        </authorList>
    </citation>
    <scope>NUCLEOTIDE SEQUENCE [LARGE SCALE GENOMIC DNA]</scope>
    <source>
        <strain evidence="4">ATCC 20868 / MF5171</strain>
    </source>
</reference>
<protein>
    <submittedName>
        <fullName evidence="3">Uncharacterized protein</fullName>
    </submittedName>
</protein>
<keyword evidence="2" id="KW-0732">Signal</keyword>
<dbReference type="EMBL" id="KE145362">
    <property type="protein sequence ID" value="EPE31458.1"/>
    <property type="molecule type" value="Genomic_DNA"/>
</dbReference>
<dbReference type="GeneID" id="19471801"/>
<name>S3DYM5_GLAL2</name>
<feature type="region of interest" description="Disordered" evidence="1">
    <location>
        <begin position="21"/>
        <end position="58"/>
    </location>
</feature>
<proteinExistence type="predicted"/>
<dbReference type="KEGG" id="glz:GLAREA_12761"/>
<feature type="chain" id="PRO_5004508654" evidence="2">
    <location>
        <begin position="20"/>
        <end position="171"/>
    </location>
</feature>
<organism evidence="3 4">
    <name type="scientific">Glarea lozoyensis (strain ATCC 20868 / MF5171)</name>
    <dbReference type="NCBI Taxonomy" id="1116229"/>
    <lineage>
        <taxon>Eukaryota</taxon>
        <taxon>Fungi</taxon>
        <taxon>Dikarya</taxon>
        <taxon>Ascomycota</taxon>
        <taxon>Pezizomycotina</taxon>
        <taxon>Leotiomycetes</taxon>
        <taxon>Helotiales</taxon>
        <taxon>Helotiaceae</taxon>
        <taxon>Glarea</taxon>
    </lineage>
</organism>
<evidence type="ECO:0000256" key="1">
    <source>
        <dbReference type="SAM" id="MobiDB-lite"/>
    </source>
</evidence>
<evidence type="ECO:0000313" key="4">
    <source>
        <dbReference type="Proteomes" id="UP000016922"/>
    </source>
</evidence>
<dbReference type="RefSeq" id="XP_008081733.1">
    <property type="nucleotide sequence ID" value="XM_008083542.1"/>
</dbReference>
<sequence length="171" mass="17678">MRFNHLSLFLAVLASVVTAASPSQKGNPPLAPLNTNTGDSDDSGSIGNSSPASSLNSDADVIKYYKTLSKEQKAIALSAMKKSLKKPNREPSNIKNMDAVHQIIKEGGGVPESEPGQVQKTSDKDKGAGVSPQSGKKDGSVSPKSNKKDGNVSPQDGKKGAGGSSKGDKED</sequence>
<dbReference type="HOGENOM" id="CLU_1563006_0_0_1"/>
<accession>S3DYM5</accession>
<feature type="compositionally biased region" description="Low complexity" evidence="1">
    <location>
        <begin position="34"/>
        <end position="58"/>
    </location>
</feature>
<feature type="region of interest" description="Disordered" evidence="1">
    <location>
        <begin position="80"/>
        <end position="171"/>
    </location>
</feature>
<dbReference type="AlphaFoldDB" id="S3DYM5"/>
<gene>
    <name evidence="3" type="ORF">GLAREA_12761</name>
</gene>
<dbReference type="Proteomes" id="UP000016922">
    <property type="component" value="Unassembled WGS sequence"/>
</dbReference>
<evidence type="ECO:0000313" key="3">
    <source>
        <dbReference type="EMBL" id="EPE31458.1"/>
    </source>
</evidence>